<dbReference type="AlphaFoldDB" id="A0A0D2E9A9"/>
<accession>A0A0D2E9A9</accession>
<dbReference type="Gene3D" id="2.60.120.330">
    <property type="entry name" value="B-lactam Antibiotic, Isopenicillin N Synthase, Chain"/>
    <property type="match status" value="1"/>
</dbReference>
<evidence type="ECO:0000313" key="4">
    <source>
        <dbReference type="EMBL" id="KIW44479.1"/>
    </source>
</evidence>
<dbReference type="PROSITE" id="PS51471">
    <property type="entry name" value="FE2OG_OXY"/>
    <property type="match status" value="1"/>
</dbReference>
<organism evidence="4 5">
    <name type="scientific">Exophiala oligosperma</name>
    <dbReference type="NCBI Taxonomy" id="215243"/>
    <lineage>
        <taxon>Eukaryota</taxon>
        <taxon>Fungi</taxon>
        <taxon>Dikarya</taxon>
        <taxon>Ascomycota</taxon>
        <taxon>Pezizomycotina</taxon>
        <taxon>Eurotiomycetes</taxon>
        <taxon>Chaetothyriomycetidae</taxon>
        <taxon>Chaetothyriales</taxon>
        <taxon>Herpotrichiellaceae</taxon>
        <taxon>Exophiala</taxon>
    </lineage>
</organism>
<dbReference type="STRING" id="215243.A0A0D2E9A9"/>
<evidence type="ECO:0000256" key="1">
    <source>
        <dbReference type="ARBA" id="ARBA00008056"/>
    </source>
</evidence>
<keyword evidence="2" id="KW-0560">Oxidoreductase</keyword>
<proteinExistence type="inferred from homology"/>
<dbReference type="Pfam" id="PF14226">
    <property type="entry name" value="DIOX_N"/>
    <property type="match status" value="1"/>
</dbReference>
<dbReference type="EMBL" id="KN847334">
    <property type="protein sequence ID" value="KIW44479.1"/>
    <property type="molecule type" value="Genomic_DNA"/>
</dbReference>
<keyword evidence="2" id="KW-0479">Metal-binding</keyword>
<dbReference type="VEuPathDB" id="FungiDB:PV06_02945"/>
<evidence type="ECO:0000259" key="3">
    <source>
        <dbReference type="PROSITE" id="PS51471"/>
    </source>
</evidence>
<dbReference type="InterPro" id="IPR044861">
    <property type="entry name" value="IPNS-like_FE2OG_OXY"/>
</dbReference>
<dbReference type="InterPro" id="IPR027443">
    <property type="entry name" value="IPNS-like_sf"/>
</dbReference>
<evidence type="ECO:0000256" key="2">
    <source>
        <dbReference type="RuleBase" id="RU003682"/>
    </source>
</evidence>
<dbReference type="PRINTS" id="PR00682">
    <property type="entry name" value="IPNSYNTHASE"/>
</dbReference>
<dbReference type="SUPFAM" id="SSF51197">
    <property type="entry name" value="Clavaminate synthase-like"/>
    <property type="match status" value="1"/>
</dbReference>
<dbReference type="GeneID" id="27355019"/>
<dbReference type="RefSeq" id="XP_016264695.1">
    <property type="nucleotide sequence ID" value="XM_016403690.1"/>
</dbReference>
<dbReference type="GO" id="GO:0044283">
    <property type="term" value="P:small molecule biosynthetic process"/>
    <property type="evidence" value="ECO:0007669"/>
    <property type="project" value="UniProtKB-ARBA"/>
</dbReference>
<dbReference type="PANTHER" id="PTHR47990">
    <property type="entry name" value="2-OXOGLUTARATE (2OG) AND FE(II)-DEPENDENT OXYGENASE SUPERFAMILY PROTEIN-RELATED"/>
    <property type="match status" value="1"/>
</dbReference>
<dbReference type="GO" id="GO:0046872">
    <property type="term" value="F:metal ion binding"/>
    <property type="evidence" value="ECO:0007669"/>
    <property type="project" value="UniProtKB-KW"/>
</dbReference>
<keyword evidence="2" id="KW-0408">Iron</keyword>
<gene>
    <name evidence="4" type="ORF">PV06_02945</name>
</gene>
<dbReference type="GO" id="GO:0016491">
    <property type="term" value="F:oxidoreductase activity"/>
    <property type="evidence" value="ECO:0007669"/>
    <property type="project" value="UniProtKB-KW"/>
</dbReference>
<dbReference type="InterPro" id="IPR005123">
    <property type="entry name" value="Oxoglu/Fe-dep_dioxygenase_dom"/>
</dbReference>
<protein>
    <recommendedName>
        <fullName evidence="3">Fe2OG dioxygenase domain-containing protein</fullName>
    </recommendedName>
</protein>
<dbReference type="Proteomes" id="UP000053342">
    <property type="component" value="Unassembled WGS sequence"/>
</dbReference>
<comment type="similarity">
    <text evidence="1 2">Belongs to the iron/ascorbate-dependent oxidoreductase family.</text>
</comment>
<reference evidence="4 5" key="1">
    <citation type="submission" date="2015-01" db="EMBL/GenBank/DDBJ databases">
        <title>The Genome Sequence of Exophiala oligosperma CBS72588.</title>
        <authorList>
            <consortium name="The Broad Institute Genomics Platform"/>
            <person name="Cuomo C."/>
            <person name="de Hoog S."/>
            <person name="Gorbushina A."/>
            <person name="Stielow B."/>
            <person name="Teixiera M."/>
            <person name="Abouelleil A."/>
            <person name="Chapman S.B."/>
            <person name="Priest M."/>
            <person name="Young S.K."/>
            <person name="Wortman J."/>
            <person name="Nusbaum C."/>
            <person name="Birren B."/>
        </authorList>
    </citation>
    <scope>NUCLEOTIDE SEQUENCE [LARGE SCALE GENOMIC DNA]</scope>
    <source>
        <strain evidence="4 5">CBS 72588</strain>
    </source>
</reference>
<evidence type="ECO:0000313" key="5">
    <source>
        <dbReference type="Proteomes" id="UP000053342"/>
    </source>
</evidence>
<name>A0A0D2E9A9_9EURO</name>
<dbReference type="InterPro" id="IPR050231">
    <property type="entry name" value="Iron_ascorbate_oxido_reductase"/>
</dbReference>
<sequence length="328" mass="36986">MAASLPVIDFAAFIDHASSPEEKKAVALQIDNACREVGFFYLKNHGVPMNLIGDMLTKSRNFFETATPEEKKRLALRKIAEGGDNARGFLKINNPEKGSHEALDVYRPVETRDPPYTTGMGPNQWPSTPSDFRETAEEYIERLETLGIQVMKAIAIGLKVDESIFLNRINKAFWNLRILGYEGRKEKSKEQAGIGEHTDFGILTFLLTDSNPKSLQVLSKSGEWIWADPIEGCYVCNIGDMLHEWTRGAYKSTLHRVCHNAESLRISIPFFFDPNWDAFISPVLPAAEGVVDRDEGIRYEEKFVRSVEYPLWRDSLVQANPTVASQVA</sequence>
<dbReference type="HOGENOM" id="CLU_010119_6_3_1"/>
<dbReference type="Pfam" id="PF03171">
    <property type="entry name" value="2OG-FeII_Oxy"/>
    <property type="match status" value="1"/>
</dbReference>
<dbReference type="OrthoDB" id="288590at2759"/>
<dbReference type="InterPro" id="IPR026992">
    <property type="entry name" value="DIOX_N"/>
</dbReference>
<feature type="domain" description="Fe2OG dioxygenase" evidence="3">
    <location>
        <begin position="168"/>
        <end position="274"/>
    </location>
</feature>
<keyword evidence="5" id="KW-1185">Reference proteome</keyword>